<dbReference type="InterPro" id="IPR001279">
    <property type="entry name" value="Metallo-B-lactamas"/>
</dbReference>
<dbReference type="PANTHER" id="PTHR23131:SF4">
    <property type="entry name" value="METALLO-BETA-LACTAMASE SUPERFAMILY POTEIN"/>
    <property type="match status" value="1"/>
</dbReference>
<dbReference type="InterPro" id="IPR048933">
    <property type="entry name" value="B_lactamase-like_C"/>
</dbReference>
<comment type="caution">
    <text evidence="3">The sequence shown here is derived from an EMBL/GenBank/DDBJ whole genome shotgun (WGS) entry which is preliminary data.</text>
</comment>
<dbReference type="Pfam" id="PF00753">
    <property type="entry name" value="Lactamase_B"/>
    <property type="match status" value="1"/>
</dbReference>
<dbReference type="Pfam" id="PF21221">
    <property type="entry name" value="B_lactamase-like_C"/>
    <property type="match status" value="1"/>
</dbReference>
<dbReference type="InterPro" id="IPR050662">
    <property type="entry name" value="Sec-metab_biosynth-thioest"/>
</dbReference>
<protein>
    <submittedName>
        <fullName evidence="3">MBL fold metallo-hydrolase</fullName>
    </submittedName>
</protein>
<evidence type="ECO:0000256" key="1">
    <source>
        <dbReference type="SAM" id="MobiDB-lite"/>
    </source>
</evidence>
<sequence>MADASSEPPASDISLAGPDEPYTHKQLTYPFGRRAPETGALIEVAPGIGWARLPVPGSLKHINIWALDDGEGVALVDTGLDIPECRAAWEALLAGPLHGRTVTRVIVTHFHPDHVGLAGWLCEHFGVKLWMTRGEWLYARMLAVDVRDAPPPEAIAFWRAAGWDADRIAAESAKGWGRFASVVTPVPVGFVRVTDGDTLRIGSRTWRAVIGSGHCPEHLCLVDEEGGLLIAGDQVLPKITSNVSLGLSEPEADPLGEWLDSIDRMRGLPGDLLVLPSHGEPFTGLHARLDALEYGHRDRLDALHTRIGEPRRAVDCFGTLFARRIEDRVYGMATGEALAHLRHLEREGKAVRDAVDGVSWWRAA</sequence>
<accession>A0A2P7QYK4</accession>
<dbReference type="Gene3D" id="1.10.10.10">
    <property type="entry name" value="Winged helix-like DNA-binding domain superfamily/Winged helix DNA-binding domain"/>
    <property type="match status" value="1"/>
</dbReference>
<evidence type="ECO:0000313" key="4">
    <source>
        <dbReference type="Proteomes" id="UP000241167"/>
    </source>
</evidence>
<dbReference type="AlphaFoldDB" id="A0A2P7QYK4"/>
<dbReference type="OrthoDB" id="2971563at2"/>
<feature type="domain" description="Metallo-beta-lactamase" evidence="2">
    <location>
        <begin position="61"/>
        <end position="278"/>
    </location>
</feature>
<keyword evidence="3" id="KW-0378">Hydrolase</keyword>
<dbReference type="Gene3D" id="3.60.15.10">
    <property type="entry name" value="Ribonuclease Z/Hydroxyacylglutathione hydrolase-like"/>
    <property type="match status" value="1"/>
</dbReference>
<organism evidence="3 4">
    <name type="scientific">Allosphingosinicella deserti</name>
    <dbReference type="NCBI Taxonomy" id="2116704"/>
    <lineage>
        <taxon>Bacteria</taxon>
        <taxon>Pseudomonadati</taxon>
        <taxon>Pseudomonadota</taxon>
        <taxon>Alphaproteobacteria</taxon>
        <taxon>Sphingomonadales</taxon>
        <taxon>Sphingomonadaceae</taxon>
        <taxon>Allosphingosinicella</taxon>
    </lineage>
</organism>
<dbReference type="RefSeq" id="WP_106511056.1">
    <property type="nucleotide sequence ID" value="NZ_PXYI01000001.1"/>
</dbReference>
<dbReference type="GO" id="GO:0016787">
    <property type="term" value="F:hydrolase activity"/>
    <property type="evidence" value="ECO:0007669"/>
    <property type="project" value="UniProtKB-KW"/>
</dbReference>
<feature type="region of interest" description="Disordered" evidence="1">
    <location>
        <begin position="1"/>
        <end position="22"/>
    </location>
</feature>
<evidence type="ECO:0000313" key="3">
    <source>
        <dbReference type="EMBL" id="PSJ43035.1"/>
    </source>
</evidence>
<dbReference type="PANTHER" id="PTHR23131">
    <property type="entry name" value="ENDORIBONUCLEASE LACTB2"/>
    <property type="match status" value="1"/>
</dbReference>
<dbReference type="EMBL" id="PXYI01000001">
    <property type="protein sequence ID" value="PSJ43035.1"/>
    <property type="molecule type" value="Genomic_DNA"/>
</dbReference>
<gene>
    <name evidence="3" type="ORF">C7I55_01130</name>
</gene>
<dbReference type="CDD" id="cd07725">
    <property type="entry name" value="TTHA1429-like_MBL-fold"/>
    <property type="match status" value="1"/>
</dbReference>
<dbReference type="InterPro" id="IPR036388">
    <property type="entry name" value="WH-like_DNA-bd_sf"/>
</dbReference>
<keyword evidence="4" id="KW-1185">Reference proteome</keyword>
<evidence type="ECO:0000259" key="2">
    <source>
        <dbReference type="SMART" id="SM00849"/>
    </source>
</evidence>
<proteinExistence type="predicted"/>
<dbReference type="InterPro" id="IPR036866">
    <property type="entry name" value="RibonucZ/Hydroxyglut_hydro"/>
</dbReference>
<reference evidence="3 4" key="1">
    <citation type="submission" date="2018-03" db="EMBL/GenBank/DDBJ databases">
        <title>The draft genome of Sphingosinicella sp. GL-C-18.</title>
        <authorList>
            <person name="Liu L."/>
            <person name="Li L."/>
            <person name="Liang L."/>
            <person name="Zhang X."/>
            <person name="Wang T."/>
        </authorList>
    </citation>
    <scope>NUCLEOTIDE SEQUENCE [LARGE SCALE GENOMIC DNA]</scope>
    <source>
        <strain evidence="3 4">GL-C-18</strain>
    </source>
</reference>
<dbReference type="Proteomes" id="UP000241167">
    <property type="component" value="Unassembled WGS sequence"/>
</dbReference>
<dbReference type="SMART" id="SM00849">
    <property type="entry name" value="Lactamase_B"/>
    <property type="match status" value="1"/>
</dbReference>
<name>A0A2P7QYK4_9SPHN</name>
<dbReference type="SUPFAM" id="SSF56281">
    <property type="entry name" value="Metallo-hydrolase/oxidoreductase"/>
    <property type="match status" value="1"/>
</dbReference>